<dbReference type="AlphaFoldDB" id="A0A6G7ZNR6"/>
<keyword evidence="1" id="KW-0436">Ligase</keyword>
<accession>A0A6G7ZNR6</accession>
<protein>
    <submittedName>
        <fullName evidence="1">2'-5' RNA ligase family protein</fullName>
    </submittedName>
</protein>
<gene>
    <name evidence="1" type="ORF">G7078_06920</name>
</gene>
<dbReference type="Proteomes" id="UP000502502">
    <property type="component" value="Chromosome"/>
</dbReference>
<evidence type="ECO:0000313" key="1">
    <source>
        <dbReference type="EMBL" id="QIL02546.1"/>
    </source>
</evidence>
<name>A0A6G7ZNR6_9SPHN</name>
<evidence type="ECO:0000313" key="2">
    <source>
        <dbReference type="Proteomes" id="UP000502502"/>
    </source>
</evidence>
<dbReference type="KEGG" id="ssin:G7078_06920"/>
<keyword evidence="2" id="KW-1185">Reference proteome</keyword>
<organism evidence="1 2">
    <name type="scientific">Sphingomonas sinipercae</name>
    <dbReference type="NCBI Taxonomy" id="2714944"/>
    <lineage>
        <taxon>Bacteria</taxon>
        <taxon>Pseudomonadati</taxon>
        <taxon>Pseudomonadota</taxon>
        <taxon>Alphaproteobacteria</taxon>
        <taxon>Sphingomonadales</taxon>
        <taxon>Sphingomonadaceae</taxon>
        <taxon>Sphingomonas</taxon>
    </lineage>
</organism>
<dbReference type="SUPFAM" id="SSF55144">
    <property type="entry name" value="LigT-like"/>
    <property type="match status" value="1"/>
</dbReference>
<proteinExistence type="predicted"/>
<dbReference type="RefSeq" id="WP_166094387.1">
    <property type="nucleotide sequence ID" value="NZ_CP049871.1"/>
</dbReference>
<sequence>MAGPLIVTAELGKADFAWANGLRSRHFPPERNQVPTHLTLFHALPPSSEGEVRRAIKRACAAPPPGAEIAGLMSLGGGVAFRIRSAELDAVREELASAFHGLLTAQDSGGWAPHITIQNKVEPAAARELMTSLERSFEPRPLSIRGLLLFRYLGGPWEPLGNWQFRGVS</sequence>
<reference evidence="1 2" key="1">
    <citation type="submission" date="2020-03" db="EMBL/GenBank/DDBJ databases">
        <title>Sphingomonas sp. nov., isolated from fish.</title>
        <authorList>
            <person name="Hyun D.-W."/>
            <person name="Bae J.-W."/>
        </authorList>
    </citation>
    <scope>NUCLEOTIDE SEQUENCE [LARGE SCALE GENOMIC DNA]</scope>
    <source>
        <strain evidence="1 2">HDW15C</strain>
    </source>
</reference>
<dbReference type="Gene3D" id="3.90.1140.10">
    <property type="entry name" value="Cyclic phosphodiesterase"/>
    <property type="match status" value="1"/>
</dbReference>
<dbReference type="InterPro" id="IPR009097">
    <property type="entry name" value="Cyclic_Pdiesterase"/>
</dbReference>
<dbReference type="Pfam" id="PF13563">
    <property type="entry name" value="2_5_RNA_ligase2"/>
    <property type="match status" value="1"/>
</dbReference>
<dbReference type="GO" id="GO:0016874">
    <property type="term" value="F:ligase activity"/>
    <property type="evidence" value="ECO:0007669"/>
    <property type="project" value="UniProtKB-KW"/>
</dbReference>
<dbReference type="EMBL" id="CP049871">
    <property type="protein sequence ID" value="QIL02546.1"/>
    <property type="molecule type" value="Genomic_DNA"/>
</dbReference>